<dbReference type="InterPro" id="IPR057941">
    <property type="entry name" value="TPR_TNPO3_IPO13_2nd"/>
</dbReference>
<proteinExistence type="predicted"/>
<dbReference type="InterPro" id="IPR013598">
    <property type="entry name" value="Exportin-1/Importin-b-like"/>
</dbReference>
<protein>
    <submittedName>
        <fullName evidence="3">Importin-13 isoform X3</fullName>
    </submittedName>
</protein>
<reference evidence="2" key="1">
    <citation type="journal article" date="2012" name="Nat. Commun.">
        <title>The genome of Prunus mume.</title>
        <authorList>
            <person name="Zhang Q."/>
            <person name="Chen W."/>
            <person name="Sun L."/>
            <person name="Zhao F."/>
            <person name="Huang B."/>
            <person name="Yang W."/>
            <person name="Tao Y."/>
            <person name="Wang J."/>
            <person name="Yuan Z."/>
            <person name="Fan G."/>
            <person name="Xing Z."/>
            <person name="Han C."/>
            <person name="Pan H."/>
            <person name="Zhong X."/>
            <person name="Shi W."/>
            <person name="Liang X."/>
            <person name="Du D."/>
            <person name="Sun F."/>
            <person name="Xu Z."/>
            <person name="Hao R."/>
            <person name="Lv T."/>
            <person name="Lv Y."/>
            <person name="Zheng Z."/>
            <person name="Sun M."/>
            <person name="Luo L."/>
            <person name="Cai M."/>
            <person name="Gao Y."/>
            <person name="Wang J."/>
            <person name="Yin Y."/>
            <person name="Xu X."/>
            <person name="Cheng T."/>
            <person name="Wang J."/>
        </authorList>
    </citation>
    <scope>NUCLEOTIDE SEQUENCE [LARGE SCALE GENOMIC DNA]</scope>
</reference>
<evidence type="ECO:0000313" key="3">
    <source>
        <dbReference type="RefSeq" id="XP_008231206.1"/>
    </source>
</evidence>
<reference evidence="3" key="2">
    <citation type="submission" date="2025-08" db="UniProtKB">
        <authorList>
            <consortium name="RefSeq"/>
        </authorList>
    </citation>
    <scope>IDENTIFICATION</scope>
</reference>
<dbReference type="Pfam" id="PF24138">
    <property type="entry name" value="TPR_TNPO3_IPO13_2nd"/>
    <property type="match status" value="1"/>
</dbReference>
<organism evidence="2 3">
    <name type="scientific">Prunus mume</name>
    <name type="common">Japanese apricot</name>
    <name type="synonym">Armeniaca mume</name>
    <dbReference type="NCBI Taxonomy" id="102107"/>
    <lineage>
        <taxon>Eukaryota</taxon>
        <taxon>Viridiplantae</taxon>
        <taxon>Streptophyta</taxon>
        <taxon>Embryophyta</taxon>
        <taxon>Tracheophyta</taxon>
        <taxon>Spermatophyta</taxon>
        <taxon>Magnoliopsida</taxon>
        <taxon>eudicotyledons</taxon>
        <taxon>Gunneridae</taxon>
        <taxon>Pentapetalae</taxon>
        <taxon>rosids</taxon>
        <taxon>fabids</taxon>
        <taxon>Rosales</taxon>
        <taxon>Rosaceae</taxon>
        <taxon>Amygdaloideae</taxon>
        <taxon>Amygdaleae</taxon>
        <taxon>Prunus</taxon>
    </lineage>
</organism>
<evidence type="ECO:0000259" key="1">
    <source>
        <dbReference type="Pfam" id="PF08389"/>
    </source>
</evidence>
<name>A0ABM0NXC4_PRUMU</name>
<dbReference type="RefSeq" id="XP_008231206.1">
    <property type="nucleotide sequence ID" value="XM_008232984.1"/>
</dbReference>
<dbReference type="InterPro" id="IPR051345">
    <property type="entry name" value="Importin_beta-like_NTR"/>
</dbReference>
<dbReference type="PANTHER" id="PTHR12363:SF44">
    <property type="entry name" value="ARM REPEAT SUPERFAMILY PROTEIN"/>
    <property type="match status" value="1"/>
</dbReference>
<dbReference type="InterPro" id="IPR058537">
    <property type="entry name" value="TPR_TNPO3_IPO13_4th"/>
</dbReference>
<dbReference type="Pfam" id="PF08389">
    <property type="entry name" value="Xpo1"/>
    <property type="match status" value="1"/>
</dbReference>
<gene>
    <name evidence="3" type="primary">LOC103330408</name>
</gene>
<dbReference type="InterPro" id="IPR016024">
    <property type="entry name" value="ARM-type_fold"/>
</dbReference>
<dbReference type="PANTHER" id="PTHR12363">
    <property type="entry name" value="TRANSPORTIN 3 AND IMPORTIN 13"/>
    <property type="match status" value="1"/>
</dbReference>
<dbReference type="Gene3D" id="1.25.10.10">
    <property type="entry name" value="Leucine-rich Repeat Variant"/>
    <property type="match status" value="1"/>
</dbReference>
<evidence type="ECO:0000313" key="2">
    <source>
        <dbReference type="Proteomes" id="UP000694861"/>
    </source>
</evidence>
<dbReference type="InterPro" id="IPR011989">
    <property type="entry name" value="ARM-like"/>
</dbReference>
<feature type="domain" description="Exportin-1/Importin-beta-like" evidence="1">
    <location>
        <begin position="104"/>
        <end position="260"/>
    </location>
</feature>
<sequence length="1012" mass="111416">MELQMKVAQAVHVLNHDTESCNRVAANQWLVQFQQTDAAWEVATSILTSDFHHSFVSDYEVEFFAAQILKRKIQNEGCYLQSGDKDALLNALLVAAKRFSSGPHQLLTQICLALSALILRAAEHGKPVEQLFYSLQNLQTQVDGNVAVLEMLTVLPEEVLDNQNTDSKISSADRSQYGQELLSHTPMVLEFLLQQSEKGFDGGVQLHERNRKILRCLLSWVRAGCFSEIPHGLLPAHPLLNFVFNSLQVSSSFDLAIEVLVELVSRHEGLPHVLLCRVHFLKEVLLMPALSNSDEKVVGGLACLLSEIGQAAPSLIVEASAEAVALADALLSCVTFPSEDWEIADSTLQFWSGFASYILGLDEDGAKQRKQVEDMFFPVFSALLDALLLRAQVDDSMFNDEQGTPELPDGLVHFRMNLVELLVDICQLLRSATFVQKLFFVGWASANAPIPWKEVETKLFALNVAEVVLQEGRTFDFSVIMQLVTVLSTRPLDELKGIMCIVYRSLADVVGSYSKWISAFQTNATPLLLFLAAGISEPLSSSSCASALRKVCDDSSAFMCEASNLEILMWIGEGLEKRQLPMEDEEEVVSAVSLILGSITNKELKSNLLARLLSSSFEAIGKLVDEDSNHCLRQNPATYTQILNSGARGLYRMGTVFSHLATSMQSGPSADDCMLALLQVFWPMLEKLFWSEHMENGNLSTAACRALTQAIQSSGQHFLRLLPKVLDCLSTNYVSFQSHECYIRTASVVIEEFGNKEEYGPLFVTTLERFTHAASVMALNSSYICDQEPDLVEAYTNFASTYVRGTRKEVVAASGTLLEISFQKAAICCTAMHRGAALASMSYLSCFLEVGLASLLDSMTCTPEGSFSAMAIQVISHSGEGLVSNLIYALLGVSAMSRVHKCATILQQLAAICSLSERTTWKSILCWESLHGWLHSAQVRALPAEYLKQGEVETLVPVWSKALAGAASDYIESRSCDGGHNSYGHMQGKGGRVLKRLVREFADSHRNVPNLT</sequence>
<accession>A0ABM0NXC4</accession>
<dbReference type="Proteomes" id="UP000694861">
    <property type="component" value="Linkage group LG4"/>
</dbReference>
<dbReference type="Pfam" id="PF24139">
    <property type="entry name" value="TPR_TNPO3_IPO13_4th"/>
    <property type="match status" value="1"/>
</dbReference>
<dbReference type="GeneID" id="103330408"/>
<dbReference type="SUPFAM" id="SSF48371">
    <property type="entry name" value="ARM repeat"/>
    <property type="match status" value="1"/>
</dbReference>
<keyword evidence="2" id="KW-1185">Reference proteome</keyword>